<dbReference type="PROSITE" id="PS01187">
    <property type="entry name" value="EGF_CA"/>
    <property type="match status" value="2"/>
</dbReference>
<dbReference type="GO" id="GO:0005576">
    <property type="term" value="C:extracellular region"/>
    <property type="evidence" value="ECO:0007669"/>
    <property type="project" value="InterPro"/>
</dbReference>
<dbReference type="InterPro" id="IPR003609">
    <property type="entry name" value="Pan_app"/>
</dbReference>
<dbReference type="InterPro" id="IPR026823">
    <property type="entry name" value="cEGF"/>
</dbReference>
<dbReference type="SMART" id="SM00181">
    <property type="entry name" value="EGF"/>
    <property type="match status" value="5"/>
</dbReference>
<dbReference type="SMART" id="SM00223">
    <property type="entry name" value="APPLE"/>
    <property type="match status" value="1"/>
</dbReference>
<dbReference type="CDD" id="cd00054">
    <property type="entry name" value="EGF_CA"/>
    <property type="match status" value="3"/>
</dbReference>
<dbReference type="InterPro" id="IPR001881">
    <property type="entry name" value="EGF-like_Ca-bd_dom"/>
</dbReference>
<dbReference type="PROSITE" id="PS00010">
    <property type="entry name" value="ASX_HYDROXYL"/>
    <property type="match status" value="1"/>
</dbReference>
<dbReference type="InterPro" id="IPR000742">
    <property type="entry name" value="EGF"/>
</dbReference>
<dbReference type="PANTHER" id="PTHR24034:SF209">
    <property type="entry name" value="EGF-LIKE DOMAIN-CONTAINING PROTEIN"/>
    <property type="match status" value="1"/>
</dbReference>
<feature type="domain" description="Apple" evidence="10">
    <location>
        <begin position="375"/>
        <end position="443"/>
    </location>
</feature>
<dbReference type="SMART" id="SM00179">
    <property type="entry name" value="EGF_CA"/>
    <property type="match status" value="4"/>
</dbReference>
<dbReference type="RefSeq" id="XP_002140997.1">
    <property type="nucleotide sequence ID" value="XM_002140961.1"/>
</dbReference>
<keyword evidence="5" id="KW-0325">Glycoprotein</keyword>
<dbReference type="Pfam" id="PF07645">
    <property type="entry name" value="EGF_CA"/>
    <property type="match status" value="2"/>
</dbReference>
<feature type="region of interest" description="Disordered" evidence="7">
    <location>
        <begin position="285"/>
        <end position="313"/>
    </location>
</feature>
<feature type="domain" description="EGF-like" evidence="9">
    <location>
        <begin position="113"/>
        <end position="153"/>
    </location>
</feature>
<dbReference type="InterPro" id="IPR000152">
    <property type="entry name" value="EGF-type_Asp/Asn_hydroxyl_site"/>
</dbReference>
<dbReference type="GO" id="GO:0005509">
    <property type="term" value="F:calcium ion binding"/>
    <property type="evidence" value="ECO:0007669"/>
    <property type="project" value="InterPro"/>
</dbReference>
<keyword evidence="12" id="KW-1185">Reference proteome</keyword>
<dbReference type="InterPro" id="IPR049883">
    <property type="entry name" value="NOTCH1_EGF-like"/>
</dbReference>
<dbReference type="GeneID" id="6996240"/>
<evidence type="ECO:0000313" key="12">
    <source>
        <dbReference type="Proteomes" id="UP000001460"/>
    </source>
</evidence>
<dbReference type="FunFam" id="2.10.25.10:FF:000005">
    <property type="entry name" value="Fibrillin 2"/>
    <property type="match status" value="1"/>
</dbReference>
<evidence type="ECO:0000256" key="5">
    <source>
        <dbReference type="ARBA" id="ARBA00023180"/>
    </source>
</evidence>
<dbReference type="InterPro" id="IPR050751">
    <property type="entry name" value="ECM_structural_protein"/>
</dbReference>
<feature type="chain" id="PRO_5002839644" evidence="8">
    <location>
        <begin position="19"/>
        <end position="649"/>
    </location>
</feature>
<comment type="caution">
    <text evidence="6">Lacks conserved residue(s) required for the propagation of feature annotation.</text>
</comment>
<evidence type="ECO:0000259" key="10">
    <source>
        <dbReference type="PROSITE" id="PS50948"/>
    </source>
</evidence>
<evidence type="ECO:0000313" key="11">
    <source>
        <dbReference type="EMBL" id="EEA06648.1"/>
    </source>
</evidence>
<evidence type="ECO:0000259" key="9">
    <source>
        <dbReference type="PROSITE" id="PS50026"/>
    </source>
</evidence>
<keyword evidence="3" id="KW-0677">Repeat</keyword>
<dbReference type="PROSITE" id="PS50026">
    <property type="entry name" value="EGF_3"/>
    <property type="match status" value="2"/>
</dbReference>
<dbReference type="VEuPathDB" id="CryptoDB:CMU_013230"/>
<keyword evidence="1 6" id="KW-0245">EGF-like domain</keyword>
<reference evidence="11" key="1">
    <citation type="submission" date="2008-06" db="EMBL/GenBank/DDBJ databases">
        <authorList>
            <person name="Lorenzi H."/>
            <person name="Inman J."/>
            <person name="Miller J."/>
            <person name="Schobel S."/>
            <person name="Amedeo P."/>
            <person name="Caler E.V."/>
            <person name="da Silva J."/>
        </authorList>
    </citation>
    <scope>NUCLEOTIDE SEQUENCE [LARGE SCALE GENOMIC DNA]</scope>
    <source>
        <strain evidence="11">RN66</strain>
    </source>
</reference>
<dbReference type="SUPFAM" id="SSF57184">
    <property type="entry name" value="Growth factor receptor domain"/>
    <property type="match status" value="1"/>
</dbReference>
<dbReference type="SUPFAM" id="SSF57414">
    <property type="entry name" value="Hairpin loop containing domain-like"/>
    <property type="match status" value="1"/>
</dbReference>
<dbReference type="Pfam" id="PF00024">
    <property type="entry name" value="PAN_1"/>
    <property type="match status" value="1"/>
</dbReference>
<evidence type="ECO:0000256" key="2">
    <source>
        <dbReference type="ARBA" id="ARBA00022729"/>
    </source>
</evidence>
<dbReference type="EMBL" id="DS989730">
    <property type="protein sequence ID" value="EEA06648.1"/>
    <property type="molecule type" value="Genomic_DNA"/>
</dbReference>
<dbReference type="InterPro" id="IPR018097">
    <property type="entry name" value="EGF_Ca-bd_CS"/>
</dbReference>
<feature type="compositionally biased region" description="Basic residues" evidence="7">
    <location>
        <begin position="346"/>
        <end position="356"/>
    </location>
</feature>
<keyword evidence="4" id="KW-1015">Disulfide bond</keyword>
<feature type="domain" description="EGF-like" evidence="9">
    <location>
        <begin position="20"/>
        <end position="58"/>
    </location>
</feature>
<dbReference type="SUPFAM" id="SSF57196">
    <property type="entry name" value="EGF/Laminin"/>
    <property type="match status" value="1"/>
</dbReference>
<dbReference type="PANTHER" id="PTHR24034">
    <property type="entry name" value="EGF-LIKE DOMAIN-CONTAINING PROTEIN"/>
    <property type="match status" value="1"/>
</dbReference>
<evidence type="ECO:0000256" key="7">
    <source>
        <dbReference type="SAM" id="MobiDB-lite"/>
    </source>
</evidence>
<keyword evidence="2 8" id="KW-0732">Signal</keyword>
<evidence type="ECO:0000256" key="6">
    <source>
        <dbReference type="PROSITE-ProRule" id="PRU00076"/>
    </source>
</evidence>
<feature type="region of interest" description="Disordered" evidence="7">
    <location>
        <begin position="331"/>
        <end position="366"/>
    </location>
</feature>
<dbReference type="eggNOG" id="KOG1217">
    <property type="taxonomic scope" value="Eukaryota"/>
</dbReference>
<evidence type="ECO:0000256" key="8">
    <source>
        <dbReference type="SAM" id="SignalP"/>
    </source>
</evidence>
<dbReference type="Gene3D" id="3.50.4.10">
    <property type="entry name" value="Hepatocyte Growth Factor"/>
    <property type="match status" value="1"/>
</dbReference>
<evidence type="ECO:0000256" key="1">
    <source>
        <dbReference type="ARBA" id="ARBA00022536"/>
    </source>
</evidence>
<gene>
    <name evidence="11" type="ORF">CMU_013230</name>
</gene>
<evidence type="ECO:0000256" key="3">
    <source>
        <dbReference type="ARBA" id="ARBA00022737"/>
    </source>
</evidence>
<dbReference type="STRING" id="441375.B6AEN1"/>
<dbReference type="OrthoDB" id="10045365at2759"/>
<name>B6AEN1_CRYMR</name>
<dbReference type="InterPro" id="IPR009030">
    <property type="entry name" value="Growth_fac_rcpt_cys_sf"/>
</dbReference>
<dbReference type="Gene3D" id="2.10.25.10">
    <property type="entry name" value="Laminin"/>
    <property type="match status" value="5"/>
</dbReference>
<dbReference type="Pfam" id="PF12662">
    <property type="entry name" value="cEGF"/>
    <property type="match status" value="1"/>
</dbReference>
<feature type="compositionally biased region" description="Polar residues" evidence="7">
    <location>
        <begin position="299"/>
        <end position="310"/>
    </location>
</feature>
<dbReference type="GO" id="GO:0006508">
    <property type="term" value="P:proteolysis"/>
    <property type="evidence" value="ECO:0007669"/>
    <property type="project" value="InterPro"/>
</dbReference>
<feature type="compositionally biased region" description="Basic and acidic residues" evidence="7">
    <location>
        <begin position="331"/>
        <end position="340"/>
    </location>
</feature>
<dbReference type="Proteomes" id="UP000001460">
    <property type="component" value="Unassembled WGS sequence"/>
</dbReference>
<dbReference type="InterPro" id="IPR000177">
    <property type="entry name" value="Apple"/>
</dbReference>
<protein>
    <submittedName>
        <fullName evidence="11">Calcium binding EGF domain-containing protein</fullName>
    </submittedName>
</protein>
<evidence type="ECO:0000256" key="4">
    <source>
        <dbReference type="ARBA" id="ARBA00023157"/>
    </source>
</evidence>
<accession>B6AEN1</accession>
<dbReference type="OMA" id="LNECEDM"/>
<dbReference type="AlphaFoldDB" id="B6AEN1"/>
<organism evidence="11 12">
    <name type="scientific">Cryptosporidium muris (strain RN66)</name>
    <dbReference type="NCBI Taxonomy" id="441375"/>
    <lineage>
        <taxon>Eukaryota</taxon>
        <taxon>Sar</taxon>
        <taxon>Alveolata</taxon>
        <taxon>Apicomplexa</taxon>
        <taxon>Conoidasida</taxon>
        <taxon>Coccidia</taxon>
        <taxon>Eucoccidiorida</taxon>
        <taxon>Eimeriorina</taxon>
        <taxon>Cryptosporidiidae</taxon>
        <taxon>Cryptosporidium</taxon>
    </lineage>
</organism>
<sequence>MFVVLLGCIGLLLESASSQGLNACTIGNNPCVPNAECYVETLFVGAPKCRCPNGFEGDGLLNGTGCRDVDECILGIDSCDEISQHCINKLGGYECECKQGYRVHEQRQNECVDIDECVELSACPSSTICINTEGSFRCECLDRNLIFELGRCRAINKCKDYNGKLNDCSQLCISGAEGQGECSCKDGYRLHNDGKTCIDIDECFENNPCDLSISSCLNIPGSYICDCFRSAGYITSPYNSKLCINVNECEEDPMICGDLNMCCKDLAPPDKYLCLAPIQSVGNQDRQFREDNGIATDPTVKSPNYNNKNNGEFEFSDKVINDEHDKYSDYDVSDKVRDEIGDSQARNKRGNNRKKRSSENQSLPDFPTSMSIQSCYDSDIEYPGYTLQVVHSLMTPFDCQLQCQIDAGCDYFTYDMLSRTCLLKAAKVDNRNAPGMISGPKFCRNSRRTPTKFKYLHSNQQSYSAASAQSTNSSSSLLRRSGLSNFAQTVKANHSIEAKCPAGFRYAQDIWREQKNKKTMEVIQRQFGSRLPTQINPSDITQGIQSNSQYMADQLTQWYEAITSVPNMVNSVARNTSALSNIPISNSPLDLLNTNPGFIAGGIPPPPRPPPIQNSNIFYSGQTNSYGAVNLPPASPFTASMGGHQIDGI</sequence>
<feature type="signal peptide" evidence="8">
    <location>
        <begin position="1"/>
        <end position="18"/>
    </location>
</feature>
<dbReference type="PROSITE" id="PS50948">
    <property type="entry name" value="PAN"/>
    <property type="match status" value="1"/>
</dbReference>
<proteinExistence type="predicted"/>